<evidence type="ECO:0000313" key="2">
    <source>
        <dbReference type="Proteomes" id="UP001237642"/>
    </source>
</evidence>
<organism evidence="1 2">
    <name type="scientific">Heracleum sosnowskyi</name>
    <dbReference type="NCBI Taxonomy" id="360622"/>
    <lineage>
        <taxon>Eukaryota</taxon>
        <taxon>Viridiplantae</taxon>
        <taxon>Streptophyta</taxon>
        <taxon>Embryophyta</taxon>
        <taxon>Tracheophyta</taxon>
        <taxon>Spermatophyta</taxon>
        <taxon>Magnoliopsida</taxon>
        <taxon>eudicotyledons</taxon>
        <taxon>Gunneridae</taxon>
        <taxon>Pentapetalae</taxon>
        <taxon>asterids</taxon>
        <taxon>campanulids</taxon>
        <taxon>Apiales</taxon>
        <taxon>Apiaceae</taxon>
        <taxon>Apioideae</taxon>
        <taxon>apioid superclade</taxon>
        <taxon>Tordylieae</taxon>
        <taxon>Tordyliinae</taxon>
        <taxon>Heracleum</taxon>
    </lineage>
</organism>
<dbReference type="Proteomes" id="UP001237642">
    <property type="component" value="Unassembled WGS sequence"/>
</dbReference>
<accession>A0AAD8MDW2</accession>
<protein>
    <submittedName>
        <fullName evidence="1">Uncharacterized protein</fullName>
    </submittedName>
</protein>
<name>A0AAD8MDW2_9APIA</name>
<dbReference type="EMBL" id="JAUIZM010000008">
    <property type="protein sequence ID" value="KAK1369991.1"/>
    <property type="molecule type" value="Genomic_DNA"/>
</dbReference>
<gene>
    <name evidence="1" type="ORF">POM88_036083</name>
</gene>
<dbReference type="AlphaFoldDB" id="A0AAD8MDW2"/>
<proteinExistence type="predicted"/>
<keyword evidence="2" id="KW-1185">Reference proteome</keyword>
<sequence>MKENVINGVDLIYHDTEEYNAAVDNILKKFNYGVVVDPPPTLQTSFIIYDGRLEGAIAKRTGGEECLLLLLSKDVLMLLQRLLYVGCRGFKLGSKFSTTFKTSRTASFTPRLHQAV</sequence>
<reference evidence="1" key="1">
    <citation type="submission" date="2023-02" db="EMBL/GenBank/DDBJ databases">
        <title>Genome of toxic invasive species Heracleum sosnowskyi carries increased number of genes despite the absence of recent whole-genome duplications.</title>
        <authorList>
            <person name="Schelkunov M."/>
            <person name="Shtratnikova V."/>
            <person name="Makarenko M."/>
            <person name="Klepikova A."/>
            <person name="Omelchenko D."/>
            <person name="Novikova G."/>
            <person name="Obukhova E."/>
            <person name="Bogdanov V."/>
            <person name="Penin A."/>
            <person name="Logacheva M."/>
        </authorList>
    </citation>
    <scope>NUCLEOTIDE SEQUENCE</scope>
    <source>
        <strain evidence="1">Hsosn_3</strain>
        <tissue evidence="1">Leaf</tissue>
    </source>
</reference>
<reference evidence="1" key="2">
    <citation type="submission" date="2023-05" db="EMBL/GenBank/DDBJ databases">
        <authorList>
            <person name="Schelkunov M.I."/>
        </authorList>
    </citation>
    <scope>NUCLEOTIDE SEQUENCE</scope>
    <source>
        <strain evidence="1">Hsosn_3</strain>
        <tissue evidence="1">Leaf</tissue>
    </source>
</reference>
<comment type="caution">
    <text evidence="1">The sequence shown here is derived from an EMBL/GenBank/DDBJ whole genome shotgun (WGS) entry which is preliminary data.</text>
</comment>
<evidence type="ECO:0000313" key="1">
    <source>
        <dbReference type="EMBL" id="KAK1369991.1"/>
    </source>
</evidence>